<dbReference type="CDD" id="cd10440">
    <property type="entry name" value="GIY-YIG_COG3680"/>
    <property type="match status" value="1"/>
</dbReference>
<dbReference type="GeneID" id="90995565"/>
<evidence type="ECO:0000313" key="1">
    <source>
        <dbReference type="EMBL" id="SHE90501.1"/>
    </source>
</evidence>
<keyword evidence="2" id="KW-1185">Reference proteome</keyword>
<dbReference type="EMBL" id="FQTY01000010">
    <property type="protein sequence ID" value="SHE90501.1"/>
    <property type="molecule type" value="Genomic_DNA"/>
</dbReference>
<dbReference type="RefSeq" id="WP_115322185.1">
    <property type="nucleotide sequence ID" value="NZ_FQTY01000010.1"/>
</dbReference>
<gene>
    <name evidence="1" type="ORF">SAMN02745784_02186</name>
</gene>
<dbReference type="STRING" id="1123404.SAMN02745784_02186"/>
<accession>A0A1M4XAR8</accession>
<sequence length="420" mass="49513">MAKCKRCNKYGLFLRTNKDGICKRCEEELESDISKLVKGMINIGTSYIGTSTGDDVRNDYYVYQWRIKDTGEIFYIGKGRGNRAYEKHENAYEAEKIKEKYETEVSIVKDKISEEEALQLESDEMLRILNETTHRLTNRIIPFTADRDNGYSKGPSTPKYKFEKASVFYASEIEEHYFKVKFREFDSIEVEFLSNPHFIDKSLWGEELSIVYGENYNKYLQEVKAWLDIMNSKILRSKFAKSVTCWIYSTDDYVTNYSMDQEKAMERIGRNIPCYHLIEVWKFLKELYGDVEIPKPKDAELNPIYTRISLNKIKNKDDWDKGFEEGFNIYEKADRLRKDGNLIEALELFDKARAVGYNAPALYNSYAMLFRKLKCYDDEIAILIEGKERSKDYTVGLENIYSSWDTRIERAMELRTKIMR</sequence>
<evidence type="ECO:0000313" key="2">
    <source>
        <dbReference type="Proteomes" id="UP000184114"/>
    </source>
</evidence>
<dbReference type="AlphaFoldDB" id="A0A1M4XAR8"/>
<organism evidence="1 2">
    <name type="scientific">Tissierella praeacuta DSM 18095</name>
    <dbReference type="NCBI Taxonomy" id="1123404"/>
    <lineage>
        <taxon>Bacteria</taxon>
        <taxon>Bacillati</taxon>
        <taxon>Bacillota</taxon>
        <taxon>Tissierellia</taxon>
        <taxon>Tissierellales</taxon>
        <taxon>Tissierellaceae</taxon>
        <taxon>Tissierella</taxon>
    </lineage>
</organism>
<dbReference type="Proteomes" id="UP000184114">
    <property type="component" value="Unassembled WGS sequence"/>
</dbReference>
<reference evidence="2" key="1">
    <citation type="submission" date="2016-11" db="EMBL/GenBank/DDBJ databases">
        <authorList>
            <person name="Varghese N."/>
            <person name="Submissions S."/>
        </authorList>
    </citation>
    <scope>NUCLEOTIDE SEQUENCE [LARGE SCALE GENOMIC DNA]</scope>
    <source>
        <strain evidence="2">DSM 18095</strain>
    </source>
</reference>
<proteinExistence type="predicted"/>
<evidence type="ECO:0008006" key="3">
    <source>
        <dbReference type="Google" id="ProtNLM"/>
    </source>
</evidence>
<protein>
    <recommendedName>
        <fullName evidence="3">GIY-YIG domain-containing protein</fullName>
    </recommendedName>
</protein>
<name>A0A1M4XAR8_9FIRM</name>